<reference evidence="3" key="1">
    <citation type="submission" date="2017-09" db="EMBL/GenBank/DDBJ databases">
        <title>Depth-based differentiation of microbial function through sediment-hosted aquifers and enrichment of novel symbionts in the deep terrestrial subsurface.</title>
        <authorList>
            <person name="Probst A.J."/>
            <person name="Ladd B."/>
            <person name="Jarett J.K."/>
            <person name="Geller-Mcgrath D.E."/>
            <person name="Sieber C.M.K."/>
            <person name="Emerson J.B."/>
            <person name="Anantharaman K."/>
            <person name="Thomas B.C."/>
            <person name="Malmstrom R."/>
            <person name="Stieglmeier M."/>
            <person name="Klingl A."/>
            <person name="Woyke T."/>
            <person name="Ryan C.M."/>
            <person name="Banfield J.F."/>
        </authorList>
    </citation>
    <scope>NUCLEOTIDE SEQUENCE [LARGE SCALE GENOMIC DNA]</scope>
</reference>
<organism evidence="2 3">
    <name type="scientific">Candidatus Portnoybacteria bacterium CG10_big_fil_rev_8_21_14_0_10_36_7</name>
    <dbReference type="NCBI Taxonomy" id="1974812"/>
    <lineage>
        <taxon>Bacteria</taxon>
        <taxon>Candidatus Portnoyibacteriota</taxon>
    </lineage>
</organism>
<dbReference type="SUPFAM" id="SSF89447">
    <property type="entry name" value="AbrB/MazE/MraZ-like"/>
    <property type="match status" value="1"/>
</dbReference>
<protein>
    <recommendedName>
        <fullName evidence="1">SpoVT-AbrB domain-containing protein</fullName>
    </recommendedName>
</protein>
<dbReference type="Pfam" id="PF04014">
    <property type="entry name" value="MazE_antitoxin"/>
    <property type="match status" value="1"/>
</dbReference>
<evidence type="ECO:0000313" key="3">
    <source>
        <dbReference type="Proteomes" id="UP000231450"/>
    </source>
</evidence>
<dbReference type="AlphaFoldDB" id="A0A2M8KE28"/>
<accession>A0A2M8KE28</accession>
<comment type="caution">
    <text evidence="2">The sequence shown here is derived from an EMBL/GenBank/DDBJ whole genome shotgun (WGS) entry which is preliminary data.</text>
</comment>
<dbReference type="EMBL" id="PFDW01000046">
    <property type="protein sequence ID" value="PJE58177.1"/>
    <property type="molecule type" value="Genomic_DNA"/>
</dbReference>
<evidence type="ECO:0000259" key="1">
    <source>
        <dbReference type="Pfam" id="PF04014"/>
    </source>
</evidence>
<dbReference type="Proteomes" id="UP000231450">
    <property type="component" value="Unassembled WGS sequence"/>
</dbReference>
<dbReference type="GO" id="GO:0003677">
    <property type="term" value="F:DNA binding"/>
    <property type="evidence" value="ECO:0007669"/>
    <property type="project" value="InterPro"/>
</dbReference>
<evidence type="ECO:0000313" key="2">
    <source>
        <dbReference type="EMBL" id="PJE58177.1"/>
    </source>
</evidence>
<proteinExistence type="predicted"/>
<feature type="domain" description="SpoVT-AbrB" evidence="1">
    <location>
        <begin position="18"/>
        <end position="56"/>
    </location>
</feature>
<name>A0A2M8KE28_9BACT</name>
<sequence>MANRTIKNRLVRSLAKTSGGKSYTITLPIEIIRRWHWQKHQKVQLEIDDKNKKIIICDWKK</sequence>
<dbReference type="InterPro" id="IPR007159">
    <property type="entry name" value="SpoVT-AbrB_dom"/>
</dbReference>
<gene>
    <name evidence="2" type="ORF">COU81_02075</name>
</gene>
<dbReference type="InterPro" id="IPR037914">
    <property type="entry name" value="SpoVT-AbrB_sf"/>
</dbReference>